<evidence type="ECO:0000256" key="8">
    <source>
        <dbReference type="ARBA" id="ARBA00022840"/>
    </source>
</evidence>
<comment type="subcellular location">
    <subcellularLocation>
        <location evidence="1">Membrane</location>
        <topology evidence="1">Single-pass type I membrane protein</topology>
    </subcellularLocation>
</comment>
<keyword evidence="8" id="KW-0067">ATP-binding</keyword>
<name>A0A5J5B523_9ASTE</name>
<dbReference type="Pfam" id="PF08263">
    <property type="entry name" value="LRRNT_2"/>
    <property type="match status" value="1"/>
</dbReference>
<feature type="domain" description="Leucine-rich repeat-containing N-terminal plant-type" evidence="13">
    <location>
        <begin position="30"/>
        <end position="69"/>
    </location>
</feature>
<keyword evidence="11" id="KW-0325">Glycoprotein</keyword>
<dbReference type="GO" id="GO:0016020">
    <property type="term" value="C:membrane"/>
    <property type="evidence" value="ECO:0007669"/>
    <property type="project" value="UniProtKB-SubCell"/>
</dbReference>
<dbReference type="FunFam" id="3.80.10.10:FF:000275">
    <property type="entry name" value="Leucine-rich repeat receptor-like protein kinase"/>
    <property type="match status" value="1"/>
</dbReference>
<dbReference type="EMBL" id="CM018038">
    <property type="protein sequence ID" value="KAA8538303.1"/>
    <property type="molecule type" value="Genomic_DNA"/>
</dbReference>
<evidence type="ECO:0000256" key="1">
    <source>
        <dbReference type="ARBA" id="ARBA00004479"/>
    </source>
</evidence>
<dbReference type="InterPro" id="IPR013210">
    <property type="entry name" value="LRR_N_plant-typ"/>
</dbReference>
<dbReference type="GO" id="GO:0005524">
    <property type="term" value="F:ATP binding"/>
    <property type="evidence" value="ECO:0007669"/>
    <property type="project" value="UniProtKB-KW"/>
</dbReference>
<evidence type="ECO:0000256" key="6">
    <source>
        <dbReference type="ARBA" id="ARBA00022737"/>
    </source>
</evidence>
<dbReference type="AlphaFoldDB" id="A0A5J5B523"/>
<keyword evidence="7" id="KW-0547">Nucleotide-binding</keyword>
<sequence length="425" mass="47395">MEHLHILMILLLYFPIVLYCSTNKVGALDSNTDREALLHFKNMVYDPRKALSGWNSSSSHCTWFGVSCTNGDNRVSSLSLAGLGLSATAIPSQLSNLSTLTVLNLSHNLFYGQIPEEFSQLTLLQSIILGTNSINGTIPVGLSQCYGLRVIHLENNQLTGNLPSELGNLSRLEVLDVSMNNLTSIIPPTFGNLTSLSFLALARNQQDPKFYLQHVFIGLTDNDLSGELQTDIWTSLQQIFLANNKLDSFIPGSLSNASQIQQLDLSSNNLQGTLPLLGNMKNLVKLNLGVNNLFSTTELNLQVMNSLSNCTQLEYLMLNSNRLAGELPSSVANLSTNLKEFCLDDNFLSGRFPQGFERFQNLMALPIHKNSFTSEIPSSIGKLRNFRYLRRKETGSLDQFRKYLVILQDYIFLHWDITSSLVEFQ</sequence>
<organism evidence="14 15">
    <name type="scientific">Nyssa sinensis</name>
    <dbReference type="NCBI Taxonomy" id="561372"/>
    <lineage>
        <taxon>Eukaryota</taxon>
        <taxon>Viridiplantae</taxon>
        <taxon>Streptophyta</taxon>
        <taxon>Embryophyta</taxon>
        <taxon>Tracheophyta</taxon>
        <taxon>Spermatophyta</taxon>
        <taxon>Magnoliopsida</taxon>
        <taxon>eudicotyledons</taxon>
        <taxon>Gunneridae</taxon>
        <taxon>Pentapetalae</taxon>
        <taxon>asterids</taxon>
        <taxon>Cornales</taxon>
        <taxon>Nyssaceae</taxon>
        <taxon>Nyssa</taxon>
    </lineage>
</organism>
<evidence type="ECO:0000256" key="7">
    <source>
        <dbReference type="ARBA" id="ARBA00022741"/>
    </source>
</evidence>
<evidence type="ECO:0000256" key="2">
    <source>
        <dbReference type="ARBA" id="ARBA00009592"/>
    </source>
</evidence>
<dbReference type="Pfam" id="PF13855">
    <property type="entry name" value="LRR_8"/>
    <property type="match status" value="1"/>
</dbReference>
<keyword evidence="6" id="KW-0677">Repeat</keyword>
<dbReference type="Gene3D" id="3.80.10.10">
    <property type="entry name" value="Ribonuclease Inhibitor"/>
    <property type="match status" value="2"/>
</dbReference>
<evidence type="ECO:0000259" key="13">
    <source>
        <dbReference type="Pfam" id="PF08263"/>
    </source>
</evidence>
<dbReference type="PANTHER" id="PTHR48056">
    <property type="entry name" value="LRR RECEPTOR-LIKE SERINE/THREONINE-PROTEIN KINASE-RELATED"/>
    <property type="match status" value="1"/>
</dbReference>
<keyword evidence="4" id="KW-0812">Transmembrane</keyword>
<evidence type="ECO:0000256" key="4">
    <source>
        <dbReference type="ARBA" id="ARBA00022692"/>
    </source>
</evidence>
<dbReference type="PANTHER" id="PTHR48056:SF81">
    <property type="entry name" value="RECEPTOR PROTEIN-TYROSINE KINASE CEPR1"/>
    <property type="match status" value="1"/>
</dbReference>
<dbReference type="Pfam" id="PF00560">
    <property type="entry name" value="LRR_1"/>
    <property type="match status" value="4"/>
</dbReference>
<evidence type="ECO:0000256" key="10">
    <source>
        <dbReference type="ARBA" id="ARBA00023136"/>
    </source>
</evidence>
<dbReference type="InterPro" id="IPR050647">
    <property type="entry name" value="Plant_LRR-RLKs"/>
</dbReference>
<feature type="signal peptide" evidence="12">
    <location>
        <begin position="1"/>
        <end position="19"/>
    </location>
</feature>
<evidence type="ECO:0000256" key="11">
    <source>
        <dbReference type="ARBA" id="ARBA00023180"/>
    </source>
</evidence>
<keyword evidence="10" id="KW-0472">Membrane</keyword>
<evidence type="ECO:0000256" key="3">
    <source>
        <dbReference type="ARBA" id="ARBA00022614"/>
    </source>
</evidence>
<keyword evidence="15" id="KW-1185">Reference proteome</keyword>
<dbReference type="OrthoDB" id="676979at2759"/>
<gene>
    <name evidence="14" type="ORF">F0562_027874</name>
</gene>
<dbReference type="InterPro" id="IPR001611">
    <property type="entry name" value="Leu-rich_rpt"/>
</dbReference>
<protein>
    <recommendedName>
        <fullName evidence="13">Leucine-rich repeat-containing N-terminal plant-type domain-containing protein</fullName>
    </recommendedName>
</protein>
<evidence type="ECO:0000256" key="12">
    <source>
        <dbReference type="SAM" id="SignalP"/>
    </source>
</evidence>
<dbReference type="Proteomes" id="UP000325577">
    <property type="component" value="Linkage Group LG15"/>
</dbReference>
<dbReference type="SUPFAM" id="SSF52058">
    <property type="entry name" value="L domain-like"/>
    <property type="match status" value="1"/>
</dbReference>
<evidence type="ECO:0000313" key="15">
    <source>
        <dbReference type="Proteomes" id="UP000325577"/>
    </source>
</evidence>
<evidence type="ECO:0000256" key="9">
    <source>
        <dbReference type="ARBA" id="ARBA00022989"/>
    </source>
</evidence>
<accession>A0A5J5B523</accession>
<keyword evidence="5 12" id="KW-0732">Signal</keyword>
<comment type="similarity">
    <text evidence="2">Belongs to the RLP family.</text>
</comment>
<evidence type="ECO:0000313" key="14">
    <source>
        <dbReference type="EMBL" id="KAA8538303.1"/>
    </source>
</evidence>
<dbReference type="InterPro" id="IPR032675">
    <property type="entry name" value="LRR_dom_sf"/>
</dbReference>
<evidence type="ECO:0000256" key="5">
    <source>
        <dbReference type="ARBA" id="ARBA00022729"/>
    </source>
</evidence>
<keyword evidence="3" id="KW-0433">Leucine-rich repeat</keyword>
<keyword evidence="9" id="KW-1133">Transmembrane helix</keyword>
<proteinExistence type="inferred from homology"/>
<reference evidence="14 15" key="1">
    <citation type="submission" date="2019-09" db="EMBL/GenBank/DDBJ databases">
        <title>A chromosome-level genome assembly of the Chinese tupelo Nyssa sinensis.</title>
        <authorList>
            <person name="Yang X."/>
            <person name="Kang M."/>
            <person name="Yang Y."/>
            <person name="Xiong H."/>
            <person name="Wang M."/>
            <person name="Zhang Z."/>
            <person name="Wang Z."/>
            <person name="Wu H."/>
            <person name="Ma T."/>
            <person name="Liu J."/>
            <person name="Xi Z."/>
        </authorList>
    </citation>
    <scope>NUCLEOTIDE SEQUENCE [LARGE SCALE GENOMIC DNA]</scope>
    <source>
        <strain evidence="14">J267</strain>
        <tissue evidence="14">Leaf</tissue>
    </source>
</reference>
<feature type="chain" id="PRO_5023845972" description="Leucine-rich repeat-containing N-terminal plant-type domain-containing protein" evidence="12">
    <location>
        <begin position="20"/>
        <end position="425"/>
    </location>
</feature>